<dbReference type="EMBL" id="CP009356">
    <property type="protein sequence ID" value="AIW17201.1"/>
    <property type="molecule type" value="Genomic_DNA"/>
</dbReference>
<dbReference type="KEGG" id="vtu:IX91_24285"/>
<protein>
    <submittedName>
        <fullName evidence="1">Uncharacterized protein</fullName>
    </submittedName>
</protein>
<reference evidence="1 4" key="3">
    <citation type="submission" date="2014-08" db="EMBL/GenBank/DDBJ databases">
        <title>First Complete Genome Sequence of the Shellfish Pathogen Vibrio tubiashii.</title>
        <authorList>
            <person name="Richards G.P."/>
            <person name="Needleman D.S."/>
            <person name="Watson M.A."/>
            <person name="Bono J.L."/>
        </authorList>
    </citation>
    <scope>NUCLEOTIDE SEQUENCE [LARGE SCALE GENOMIC DNA]</scope>
    <source>
        <strain evidence="1 4">ATCC 19109</strain>
        <plasmid evidence="1">p251</plasmid>
        <plasmid evidence="4">Plasmid p251</plasmid>
    </source>
</reference>
<gene>
    <name evidence="1" type="ORF">IX91_24285</name>
    <name evidence="2" type="ORF">VITU9109_17163</name>
</gene>
<reference evidence="2 3" key="2">
    <citation type="journal article" date="2012" name="Int. J. Syst. Evol. Microbiol.">
        <title>Vibrio caribbeanicus sp. nov., isolated from the marine sponge Scleritoderma cyanea.</title>
        <authorList>
            <person name="Hoffmann M."/>
            <person name="Monday S.R."/>
            <person name="Allard M.W."/>
            <person name="Strain E.A."/>
            <person name="Whittaker P."/>
            <person name="Naum M."/>
            <person name="McCarthy P.J."/>
            <person name="Lopez J.V."/>
            <person name="Fischer M."/>
            <person name="Brown E.W."/>
        </authorList>
    </citation>
    <scope>NUCLEOTIDE SEQUENCE [LARGE SCALE GENOMIC DNA]</scope>
    <source>
        <strain evidence="2 3">ATCC 19109</strain>
    </source>
</reference>
<evidence type="ECO:0000313" key="1">
    <source>
        <dbReference type="EMBL" id="AIW17201.1"/>
    </source>
</evidence>
<reference evidence="2" key="1">
    <citation type="submission" date="2011-08" db="EMBL/GenBank/DDBJ databases">
        <authorList>
            <person name="Hoffman M."/>
            <person name="Strain E.A."/>
            <person name="Brown E."/>
            <person name="Allard M.W."/>
        </authorList>
    </citation>
    <scope>NUCLEOTIDE SEQUENCE</scope>
    <source>
        <strain evidence="2">ATCC 19109</strain>
    </source>
</reference>
<name>F9T3T0_9VIBR</name>
<dbReference type="AlphaFoldDB" id="F9T3T0"/>
<dbReference type="HOGENOM" id="CLU_2792976_0_0_6"/>
<evidence type="ECO:0000313" key="4">
    <source>
        <dbReference type="Proteomes" id="UP000030071"/>
    </source>
</evidence>
<organism evidence="1 4">
    <name type="scientific">Vibrio tubiashii ATCC 19109</name>
    <dbReference type="NCBI Taxonomy" id="1051646"/>
    <lineage>
        <taxon>Bacteria</taxon>
        <taxon>Pseudomonadati</taxon>
        <taxon>Pseudomonadota</taxon>
        <taxon>Gammaproteobacteria</taxon>
        <taxon>Vibrionales</taxon>
        <taxon>Vibrionaceae</taxon>
        <taxon>Vibrio</taxon>
        <taxon>Vibrio oreintalis group</taxon>
    </lineage>
</organism>
<dbReference type="Proteomes" id="UP000030071">
    <property type="component" value="Plasmid p251"/>
</dbReference>
<accession>F9T3T0</accession>
<geneLocation type="plasmid" evidence="1 4">
    <name>p251</name>
</geneLocation>
<dbReference type="EMBL" id="AFWI01000112">
    <property type="protein sequence ID" value="EGU56445.1"/>
    <property type="molecule type" value="Genomic_DNA"/>
</dbReference>
<keyword evidence="3" id="KW-1185">Reference proteome</keyword>
<evidence type="ECO:0000313" key="2">
    <source>
        <dbReference type="EMBL" id="EGU56445.1"/>
    </source>
</evidence>
<sequence length="68" mass="7490">MLVRNLKVDDFEDFVGKMSASVFHTTTLENYKSILSSGGLLANLDGSQSSVFGNSNGFFRLRSCVSFF</sequence>
<proteinExistence type="predicted"/>
<dbReference type="Proteomes" id="UP000003836">
    <property type="component" value="Unassembled WGS sequence"/>
</dbReference>
<evidence type="ECO:0000313" key="3">
    <source>
        <dbReference type="Proteomes" id="UP000003836"/>
    </source>
</evidence>
<keyword evidence="1" id="KW-0614">Plasmid</keyword>
<dbReference type="PATRIC" id="fig|1051646.9.peg.4948"/>